<name>A0AAV8SW72_9ROSI</name>
<dbReference type="Proteomes" id="UP001159364">
    <property type="component" value="Linkage Group LG09"/>
</dbReference>
<protein>
    <recommendedName>
        <fullName evidence="2">XS domain-containing protein</fullName>
    </recommendedName>
</protein>
<dbReference type="EMBL" id="JAIWQS010000009">
    <property type="protein sequence ID" value="KAJ8756256.1"/>
    <property type="molecule type" value="Genomic_DNA"/>
</dbReference>
<dbReference type="GO" id="GO:0031047">
    <property type="term" value="P:regulatory ncRNA-mediated gene silencing"/>
    <property type="evidence" value="ECO:0007669"/>
    <property type="project" value="InterPro"/>
</dbReference>
<feature type="compositionally biased region" description="Polar residues" evidence="1">
    <location>
        <begin position="1"/>
        <end position="10"/>
    </location>
</feature>
<feature type="compositionally biased region" description="Basic and acidic residues" evidence="1">
    <location>
        <begin position="12"/>
        <end position="21"/>
    </location>
</feature>
<feature type="domain" description="XS" evidence="2">
    <location>
        <begin position="787"/>
        <end position="914"/>
    </location>
</feature>
<feature type="region of interest" description="Disordered" evidence="1">
    <location>
        <begin position="618"/>
        <end position="645"/>
    </location>
</feature>
<proteinExistence type="predicted"/>
<dbReference type="PANTHER" id="PTHR46619">
    <property type="entry name" value="RNA RECOGNITION MOTIF XS DOMAIN PROTEIN-RELATED"/>
    <property type="match status" value="1"/>
</dbReference>
<feature type="region of interest" description="Disordered" evidence="1">
    <location>
        <begin position="1"/>
        <end position="39"/>
    </location>
</feature>
<dbReference type="AlphaFoldDB" id="A0AAV8SW72"/>
<evidence type="ECO:0000313" key="4">
    <source>
        <dbReference type="Proteomes" id="UP001159364"/>
    </source>
</evidence>
<dbReference type="PANTHER" id="PTHR46619:SF4">
    <property type="entry name" value="XS DOMAIN-CONTAINING PROTEIN-RELATED"/>
    <property type="match status" value="1"/>
</dbReference>
<accession>A0AAV8SW72</accession>
<dbReference type="Gene3D" id="3.30.70.2890">
    <property type="entry name" value="XS domain"/>
    <property type="match status" value="1"/>
</dbReference>
<feature type="compositionally biased region" description="Basic residues" evidence="1">
    <location>
        <begin position="618"/>
        <end position="628"/>
    </location>
</feature>
<dbReference type="Pfam" id="PF03468">
    <property type="entry name" value="XS"/>
    <property type="match status" value="1"/>
</dbReference>
<dbReference type="InterPro" id="IPR038588">
    <property type="entry name" value="XS_domain_sf"/>
</dbReference>
<comment type="caution">
    <text evidence="3">The sequence shown here is derived from an EMBL/GenBank/DDBJ whole genome shotgun (WGS) entry which is preliminary data.</text>
</comment>
<dbReference type="InterPro" id="IPR005380">
    <property type="entry name" value="XS_domain"/>
</dbReference>
<evidence type="ECO:0000259" key="2">
    <source>
        <dbReference type="Pfam" id="PF03468"/>
    </source>
</evidence>
<reference evidence="3 4" key="1">
    <citation type="submission" date="2021-09" db="EMBL/GenBank/DDBJ databases">
        <title>Genomic insights and catalytic innovation underlie evolution of tropane alkaloids biosynthesis.</title>
        <authorList>
            <person name="Wang Y.-J."/>
            <person name="Tian T."/>
            <person name="Huang J.-P."/>
            <person name="Huang S.-X."/>
        </authorList>
    </citation>
    <scope>NUCLEOTIDE SEQUENCE [LARGE SCALE GENOMIC DNA]</scope>
    <source>
        <strain evidence="3">KIB-2018</strain>
        <tissue evidence="3">Leaf</tissue>
    </source>
</reference>
<sequence length="946" mass="109720">MESGRDSYSISHRRDVFERRSPPRVRRRSLSPRPRMDVSRRVELREGRLSSKGRDCSWYLGGGKNEKVQSGSPLYHVERKRSHFDEKFGHRERDYVEDIDYDDGKRNRLKQVYAYEHHSAYPRISKERDRNGKRVSSIYGHEMMGHKSAPVEVGMARESYQISPDLVPTSDYEQIGGHLRLPSWSTQINSIENEKLQYRDPMPSDKTAMRETYEIWEKPEFHMDLSYGKVPASHNKDFESAAHYFSSTNLGVSRSEFPISCKESLPLPTSDDVPRTSVKFMEPMQYTNHGQISAIDMRRLEGGKSIETDFTLGMYSPENDAYHYPKVQGIINDNVYVSDDLHRTKNFPPHSWVDYEHSEMDNERRELSRTNVMHPLLDKADQNENSLGNMRKNSVWYRPIKQKQVDTKGFDSSRTSYTSKHDGDYLSSGYPQIEFTRRESQENEATHSGFKPDYQASHLRPNHAFVREPNPQLQKERLQDPLCMYDFEMQGLARRRLRMKEEMTTYEPPDEVLKRNYLMDEDTGKQDFRAVTSRKWKLSEELEGFCDHEEWNNNDTSILRASRTQRLDHRAYGKGKANDDDEDPAFQNFLSSQDYWRPALRNSVKHYKPTMKYIKGHPKPSSLRWHKSQKIDRSSIHKRQKSGKRIDDYFEDAHENDDAMPEDLMNSIDPDLVEDSEEFKQKVDEACLMYSKKLNWSLSVKRRYISQGKAGGLFCIVCGSSSKEFMGTRRLATHAFMSPKAGLRVQHLGLHKAICILMGWNSYVPLNTITWAPDVLSRAEALVQKENLILWPPVFIIHNISMSNNIPELQKVVPIEEVESFIRGKVVIGVKIKVCLGKPADQSVVLVKFLGTFTGLENAERLHRYFADHKHGREDFEQEASSGSRSSKSLEVGLQQDKLVEDLLYGYMGIAEDLDWLDFNSKKRILIKGKKEITELANAPVKNGDK</sequence>
<gene>
    <name evidence="3" type="ORF">K2173_025068</name>
</gene>
<evidence type="ECO:0000256" key="1">
    <source>
        <dbReference type="SAM" id="MobiDB-lite"/>
    </source>
</evidence>
<keyword evidence="4" id="KW-1185">Reference proteome</keyword>
<evidence type="ECO:0000313" key="3">
    <source>
        <dbReference type="EMBL" id="KAJ8756256.1"/>
    </source>
</evidence>
<organism evidence="3 4">
    <name type="scientific">Erythroxylum novogranatense</name>
    <dbReference type="NCBI Taxonomy" id="1862640"/>
    <lineage>
        <taxon>Eukaryota</taxon>
        <taxon>Viridiplantae</taxon>
        <taxon>Streptophyta</taxon>
        <taxon>Embryophyta</taxon>
        <taxon>Tracheophyta</taxon>
        <taxon>Spermatophyta</taxon>
        <taxon>Magnoliopsida</taxon>
        <taxon>eudicotyledons</taxon>
        <taxon>Gunneridae</taxon>
        <taxon>Pentapetalae</taxon>
        <taxon>rosids</taxon>
        <taxon>fabids</taxon>
        <taxon>Malpighiales</taxon>
        <taxon>Erythroxylaceae</taxon>
        <taxon>Erythroxylum</taxon>
    </lineage>
</organism>